<dbReference type="Proteomes" id="UP000015101">
    <property type="component" value="Unassembled WGS sequence"/>
</dbReference>
<organism evidence="5 6">
    <name type="scientific">Helobdella robusta</name>
    <name type="common">Californian leech</name>
    <dbReference type="NCBI Taxonomy" id="6412"/>
    <lineage>
        <taxon>Eukaryota</taxon>
        <taxon>Metazoa</taxon>
        <taxon>Spiralia</taxon>
        <taxon>Lophotrochozoa</taxon>
        <taxon>Annelida</taxon>
        <taxon>Clitellata</taxon>
        <taxon>Hirudinea</taxon>
        <taxon>Rhynchobdellida</taxon>
        <taxon>Glossiphoniidae</taxon>
        <taxon>Helobdella</taxon>
    </lineage>
</organism>
<dbReference type="CTD" id="20196013"/>
<feature type="domain" description="Carboxylesterase type B" evidence="3">
    <location>
        <begin position="1"/>
        <end position="110"/>
    </location>
</feature>
<comment type="similarity">
    <text evidence="1">Belongs to the type-B carboxylesterase/lipase family.</text>
</comment>
<dbReference type="EMBL" id="KB097304">
    <property type="protein sequence ID" value="ESN97674.1"/>
    <property type="molecule type" value="Genomic_DNA"/>
</dbReference>
<evidence type="ECO:0000256" key="1">
    <source>
        <dbReference type="ARBA" id="ARBA00005964"/>
    </source>
</evidence>
<dbReference type="InterPro" id="IPR051093">
    <property type="entry name" value="Neuroligin/BSAL"/>
</dbReference>
<dbReference type="PANTHER" id="PTHR43903">
    <property type="entry name" value="NEUROLIGIN"/>
    <property type="match status" value="1"/>
</dbReference>
<dbReference type="AlphaFoldDB" id="T1EHG3"/>
<dbReference type="OrthoDB" id="408631at2759"/>
<protein>
    <recommendedName>
        <fullName evidence="3">Carboxylesterase type B domain-containing protein</fullName>
    </recommendedName>
</protein>
<dbReference type="RefSeq" id="XP_009024134.1">
    <property type="nucleotide sequence ID" value="XM_009025886.1"/>
</dbReference>
<accession>T1EHG3</accession>
<evidence type="ECO:0000313" key="5">
    <source>
        <dbReference type="EnsemblMetazoa" id="HelroP127654"/>
    </source>
</evidence>
<reference evidence="5" key="3">
    <citation type="submission" date="2015-06" db="UniProtKB">
        <authorList>
            <consortium name="EnsemblMetazoa"/>
        </authorList>
    </citation>
    <scope>IDENTIFICATION</scope>
</reference>
<dbReference type="InParanoid" id="T1EHG3"/>
<keyword evidence="6" id="KW-1185">Reference proteome</keyword>
<dbReference type="PROSITE" id="PS00941">
    <property type="entry name" value="CARBOXYLESTERASE_B_2"/>
    <property type="match status" value="1"/>
</dbReference>
<sequence length="110" mass="12186">EDCLYLNIFTPYEISDPVKRYPVVFYIHGGSYISGSGHIYNGKVVSMMGVVVVTINYRLDVFGFLTAADNILPGNYGLRDVVMALNWVHDNIARFRGDASRVTLVGHSVG</sequence>
<dbReference type="EMBL" id="AMQM01006157">
    <property type="status" value="NOT_ANNOTATED_CDS"/>
    <property type="molecule type" value="Genomic_DNA"/>
</dbReference>
<dbReference type="SUPFAM" id="SSF53474">
    <property type="entry name" value="alpha/beta-Hydrolases"/>
    <property type="match status" value="1"/>
</dbReference>
<evidence type="ECO:0000313" key="4">
    <source>
        <dbReference type="EMBL" id="ESN97674.1"/>
    </source>
</evidence>
<dbReference type="InterPro" id="IPR002018">
    <property type="entry name" value="CarbesteraseB"/>
</dbReference>
<dbReference type="eggNOG" id="KOG1516">
    <property type="taxonomic scope" value="Eukaryota"/>
</dbReference>
<name>T1EHG3_HELRO</name>
<dbReference type="GeneID" id="20196013"/>
<dbReference type="InterPro" id="IPR029058">
    <property type="entry name" value="AB_hydrolase_fold"/>
</dbReference>
<dbReference type="HOGENOM" id="CLU_006586_12_4_1"/>
<dbReference type="EnsemblMetazoa" id="HelroT127654">
    <property type="protein sequence ID" value="HelroP127654"/>
    <property type="gene ID" value="HelroG127654"/>
</dbReference>
<reference evidence="6" key="1">
    <citation type="submission" date="2012-12" db="EMBL/GenBank/DDBJ databases">
        <authorList>
            <person name="Hellsten U."/>
            <person name="Grimwood J."/>
            <person name="Chapman J.A."/>
            <person name="Shapiro H."/>
            <person name="Aerts A."/>
            <person name="Otillar R.P."/>
            <person name="Terry A.Y."/>
            <person name="Boore J.L."/>
            <person name="Simakov O."/>
            <person name="Marletaz F."/>
            <person name="Cho S.-J."/>
            <person name="Edsinger-Gonzales E."/>
            <person name="Havlak P."/>
            <person name="Kuo D.-H."/>
            <person name="Larsson T."/>
            <person name="Lv J."/>
            <person name="Arendt D."/>
            <person name="Savage R."/>
            <person name="Osoegawa K."/>
            <person name="de Jong P."/>
            <person name="Lindberg D.R."/>
            <person name="Seaver E.C."/>
            <person name="Weisblat D.A."/>
            <person name="Putnam N.H."/>
            <person name="Grigoriev I.V."/>
            <person name="Rokhsar D.S."/>
        </authorList>
    </citation>
    <scope>NUCLEOTIDE SEQUENCE</scope>
</reference>
<reference evidence="4 6" key="2">
    <citation type="journal article" date="2013" name="Nature">
        <title>Insights into bilaterian evolution from three spiralian genomes.</title>
        <authorList>
            <person name="Simakov O."/>
            <person name="Marletaz F."/>
            <person name="Cho S.J."/>
            <person name="Edsinger-Gonzales E."/>
            <person name="Havlak P."/>
            <person name="Hellsten U."/>
            <person name="Kuo D.H."/>
            <person name="Larsson T."/>
            <person name="Lv J."/>
            <person name="Arendt D."/>
            <person name="Savage R."/>
            <person name="Osoegawa K."/>
            <person name="de Jong P."/>
            <person name="Grimwood J."/>
            <person name="Chapman J.A."/>
            <person name="Shapiro H."/>
            <person name="Aerts A."/>
            <person name="Otillar R.P."/>
            <person name="Terry A.Y."/>
            <person name="Boore J.L."/>
            <person name="Grigoriev I.V."/>
            <person name="Lindberg D.R."/>
            <person name="Seaver E.C."/>
            <person name="Weisblat D.A."/>
            <person name="Putnam N.H."/>
            <person name="Rokhsar D.S."/>
        </authorList>
    </citation>
    <scope>NUCLEOTIDE SEQUENCE</scope>
</reference>
<proteinExistence type="inferred from homology"/>
<gene>
    <name evidence="5" type="primary">20196013</name>
    <name evidence="4" type="ORF">HELRODRAFT_127654</name>
</gene>
<dbReference type="STRING" id="6412.T1EHG3"/>
<evidence type="ECO:0000256" key="2">
    <source>
        <dbReference type="ARBA" id="ARBA00022729"/>
    </source>
</evidence>
<dbReference type="OMA" id="QQMALLW"/>
<dbReference type="KEGG" id="hro:HELRODRAFT_127654"/>
<dbReference type="InterPro" id="IPR019819">
    <property type="entry name" value="Carboxylesterase_B_CS"/>
</dbReference>
<evidence type="ECO:0000313" key="6">
    <source>
        <dbReference type="Proteomes" id="UP000015101"/>
    </source>
</evidence>
<evidence type="ECO:0000259" key="3">
    <source>
        <dbReference type="Pfam" id="PF00135"/>
    </source>
</evidence>
<keyword evidence="2" id="KW-0732">Signal</keyword>
<dbReference type="Pfam" id="PF00135">
    <property type="entry name" value="COesterase"/>
    <property type="match status" value="1"/>
</dbReference>
<dbReference type="Gene3D" id="3.40.50.1820">
    <property type="entry name" value="alpha/beta hydrolase"/>
    <property type="match status" value="1"/>
</dbReference>